<keyword evidence="1" id="KW-0472">Membrane</keyword>
<protein>
    <submittedName>
        <fullName evidence="2">Uncharacterized protein</fullName>
    </submittedName>
</protein>
<reference evidence="3" key="1">
    <citation type="journal article" date="2014" name="BMC Genomics">
        <title>Genome sequencing of two Neorhizobium galegae strains reveals a noeT gene responsible for the unusual acetylation of the nodulation factors.</title>
        <authorList>
            <person name="Osterman J."/>
            <person name="Marsh J."/>
            <person name="Laine P.K."/>
            <person name="Zeng Z."/>
            <person name="Alatalo E."/>
            <person name="Sullivan J.T."/>
            <person name="Young J.P."/>
            <person name="Thomas-Oates J."/>
            <person name="Paulin L."/>
            <person name="Lindstrom K."/>
        </authorList>
    </citation>
    <scope>NUCLEOTIDE SEQUENCE [LARGE SCALE GENOMIC DNA]</scope>
    <source>
        <strain evidence="3">HAMBI 540</strain>
    </source>
</reference>
<keyword evidence="1" id="KW-0812">Transmembrane</keyword>
<evidence type="ECO:0000313" key="3">
    <source>
        <dbReference type="Proteomes" id="UP000028181"/>
    </source>
</evidence>
<dbReference type="EMBL" id="HG938353">
    <property type="protein sequence ID" value="CDN47581.1"/>
    <property type="molecule type" value="Genomic_DNA"/>
</dbReference>
<organism evidence="2 3">
    <name type="scientific">Neorhizobium galegae bv. orientalis str. HAMBI 540</name>
    <dbReference type="NCBI Taxonomy" id="1028800"/>
    <lineage>
        <taxon>Bacteria</taxon>
        <taxon>Pseudomonadati</taxon>
        <taxon>Pseudomonadota</taxon>
        <taxon>Alphaproteobacteria</taxon>
        <taxon>Hyphomicrobiales</taxon>
        <taxon>Rhizobiaceae</taxon>
        <taxon>Rhizobium/Agrobacterium group</taxon>
        <taxon>Neorhizobium</taxon>
    </lineage>
</organism>
<evidence type="ECO:0000256" key="1">
    <source>
        <dbReference type="SAM" id="Phobius"/>
    </source>
</evidence>
<gene>
    <name evidence="2" type="ORF">RG540_CH14010</name>
</gene>
<keyword evidence="3" id="KW-1185">Reference proteome</keyword>
<sequence>MSSPDYHPSNKPLSSAPLTFFRMLLDGWKSLGPRNLWFWLVPLMVICGVAGLFRDLWL</sequence>
<evidence type="ECO:0000313" key="2">
    <source>
        <dbReference type="EMBL" id="CDN47581.1"/>
    </source>
</evidence>
<proteinExistence type="predicted"/>
<accession>A0A068SP81</accession>
<dbReference type="KEGG" id="ngg:RG540_CH14010"/>
<dbReference type="AlphaFoldDB" id="A0A068SP81"/>
<keyword evidence="1" id="KW-1133">Transmembrane helix</keyword>
<feature type="transmembrane region" description="Helical" evidence="1">
    <location>
        <begin position="36"/>
        <end position="53"/>
    </location>
</feature>
<name>A0A068SP81_NEOGA</name>
<dbReference type="Proteomes" id="UP000028181">
    <property type="component" value="Chromosome I"/>
</dbReference>
<dbReference type="HOGENOM" id="CLU_2974760_0_0_5"/>